<evidence type="ECO:0000256" key="6">
    <source>
        <dbReference type="SAM" id="Phobius"/>
    </source>
</evidence>
<feature type="transmembrane region" description="Helical" evidence="6">
    <location>
        <begin position="227"/>
        <end position="250"/>
    </location>
</feature>
<keyword evidence="8" id="KW-0378">Hydrolase</keyword>
<evidence type="ECO:0000313" key="9">
    <source>
        <dbReference type="Proteomes" id="UP001396898"/>
    </source>
</evidence>
<keyword evidence="7" id="KW-0732">Signal</keyword>
<evidence type="ECO:0000256" key="7">
    <source>
        <dbReference type="SAM" id="SignalP"/>
    </source>
</evidence>
<reference evidence="8 9" key="1">
    <citation type="submission" date="2023-01" db="EMBL/GenBank/DDBJ databases">
        <title>Analysis of 21 Apiospora genomes using comparative genomics revels a genus with tremendous synthesis potential of carbohydrate active enzymes and secondary metabolites.</title>
        <authorList>
            <person name="Sorensen T."/>
        </authorList>
    </citation>
    <scope>NUCLEOTIDE SEQUENCE [LARGE SCALE GENOMIC DNA]</scope>
    <source>
        <strain evidence="8 9">CBS 20057</strain>
    </source>
</reference>
<dbReference type="GO" id="GO:0008233">
    <property type="term" value="F:peptidase activity"/>
    <property type="evidence" value="ECO:0007669"/>
    <property type="project" value="UniProtKB-KW"/>
</dbReference>
<comment type="caution">
    <text evidence="8">The sequence shown here is derived from an EMBL/GenBank/DDBJ whole genome shotgun (WGS) entry which is preliminary data.</text>
</comment>
<dbReference type="CDD" id="cd12087">
    <property type="entry name" value="TM_EGFR-like"/>
    <property type="match status" value="1"/>
</dbReference>
<keyword evidence="2 6" id="KW-0812">Transmembrane</keyword>
<keyword evidence="3 6" id="KW-1133">Transmembrane helix</keyword>
<organism evidence="8 9">
    <name type="scientific">Apiospora marii</name>
    <dbReference type="NCBI Taxonomy" id="335849"/>
    <lineage>
        <taxon>Eukaryota</taxon>
        <taxon>Fungi</taxon>
        <taxon>Dikarya</taxon>
        <taxon>Ascomycota</taxon>
        <taxon>Pezizomycotina</taxon>
        <taxon>Sordariomycetes</taxon>
        <taxon>Xylariomycetidae</taxon>
        <taxon>Amphisphaeriales</taxon>
        <taxon>Apiosporaceae</taxon>
        <taxon>Apiospora</taxon>
    </lineage>
</organism>
<feature type="region of interest" description="Disordered" evidence="5">
    <location>
        <begin position="285"/>
        <end position="306"/>
    </location>
</feature>
<comment type="subcellular location">
    <subcellularLocation>
        <location evidence="1">Membrane</location>
        <topology evidence="1">Single-pass membrane protein</topology>
    </subcellularLocation>
</comment>
<dbReference type="Proteomes" id="UP001396898">
    <property type="component" value="Unassembled WGS sequence"/>
</dbReference>
<keyword evidence="8" id="KW-0645">Protease</keyword>
<name>A0ABR1RCZ1_9PEZI</name>
<dbReference type="PANTHER" id="PTHR15549:SF26">
    <property type="entry name" value="AXIAL BUDDING PATTERN PROTEIN 2-RELATED"/>
    <property type="match status" value="1"/>
</dbReference>
<dbReference type="PANTHER" id="PTHR15549">
    <property type="entry name" value="PAIRED IMMUNOGLOBULIN-LIKE TYPE 2 RECEPTOR"/>
    <property type="match status" value="1"/>
</dbReference>
<feature type="chain" id="PRO_5047443334" evidence="7">
    <location>
        <begin position="21"/>
        <end position="338"/>
    </location>
</feature>
<evidence type="ECO:0000313" key="8">
    <source>
        <dbReference type="EMBL" id="KAK8008134.1"/>
    </source>
</evidence>
<accession>A0ABR1RCZ1</accession>
<evidence type="ECO:0000256" key="5">
    <source>
        <dbReference type="SAM" id="MobiDB-lite"/>
    </source>
</evidence>
<evidence type="ECO:0000256" key="3">
    <source>
        <dbReference type="ARBA" id="ARBA00022989"/>
    </source>
</evidence>
<keyword evidence="4 6" id="KW-0472">Membrane</keyword>
<feature type="compositionally biased region" description="Low complexity" evidence="5">
    <location>
        <begin position="285"/>
        <end position="299"/>
    </location>
</feature>
<proteinExistence type="predicted"/>
<evidence type="ECO:0000256" key="2">
    <source>
        <dbReference type="ARBA" id="ARBA00022692"/>
    </source>
</evidence>
<feature type="signal peptide" evidence="7">
    <location>
        <begin position="1"/>
        <end position="20"/>
    </location>
</feature>
<sequence length="338" mass="35587">MVSLVLLGPLLAAGITAVAAQTTAPPTTEPTTAAPSTTRAPGVSVVTITVQALTTTFTPPGTCTENRLTMLAPSAGYYVWLNEPVPVPGAMVGDCYPTEFMQGYVSEVGASSSIAPMFKPLVCPVGWHTAQTWANGYIACCNEGYELTPPTVTVDKERPAYGGTCYSTMTVGQTVPVSKFGNDSFTAMGNFVATKAEDHVFGHVMDGYKVGAVPGENDQKTGLNGGAIAGIVIGVVLGLCAIGLAAFFLFRRRRQQQANKNTPNDNGAPAELTPGTATSEQAYWPKESAASPSISEAPPNARPTELHSPAYAHELDNTHYQELPGNWQGHEMAGNRQY</sequence>
<keyword evidence="9" id="KW-1185">Reference proteome</keyword>
<evidence type="ECO:0000256" key="4">
    <source>
        <dbReference type="ARBA" id="ARBA00023136"/>
    </source>
</evidence>
<evidence type="ECO:0000256" key="1">
    <source>
        <dbReference type="ARBA" id="ARBA00004167"/>
    </source>
</evidence>
<dbReference type="EMBL" id="JAQQWI010000016">
    <property type="protein sequence ID" value="KAK8008134.1"/>
    <property type="molecule type" value="Genomic_DNA"/>
</dbReference>
<gene>
    <name evidence="8" type="ORF">PG991_010685</name>
</gene>
<protein>
    <submittedName>
        <fullName evidence="8">Acid protease</fullName>
    </submittedName>
</protein>
<dbReference type="GO" id="GO:0006508">
    <property type="term" value="P:proteolysis"/>
    <property type="evidence" value="ECO:0007669"/>
    <property type="project" value="UniProtKB-KW"/>
</dbReference>
<dbReference type="InterPro" id="IPR051694">
    <property type="entry name" value="Immunoregulatory_rcpt-like"/>
</dbReference>